<protein>
    <submittedName>
        <fullName evidence="2">NAD(P)-dependent dehydrogenase (Short-subunit alcohol dehydrogenase family)</fullName>
    </submittedName>
</protein>
<dbReference type="SUPFAM" id="SSF51735">
    <property type="entry name" value="NAD(P)-binding Rossmann-fold domains"/>
    <property type="match status" value="1"/>
</dbReference>
<dbReference type="Proteomes" id="UP000574761">
    <property type="component" value="Unassembled WGS sequence"/>
</dbReference>
<gene>
    <name evidence="2" type="ORF">GGQ64_003686</name>
</gene>
<proteinExistence type="predicted"/>
<reference evidence="2 3" key="1">
    <citation type="submission" date="2020-08" db="EMBL/GenBank/DDBJ databases">
        <title>Genomic Encyclopedia of Type Strains, Phase IV (KMG-IV): sequencing the most valuable type-strain genomes for metagenomic binning, comparative biology and taxonomic classification.</title>
        <authorList>
            <person name="Goeker M."/>
        </authorList>
    </citation>
    <scope>NUCLEOTIDE SEQUENCE [LARGE SCALE GENOMIC DNA]</scope>
    <source>
        <strain evidence="2 3">DSM 100211</strain>
    </source>
</reference>
<evidence type="ECO:0000259" key="1">
    <source>
        <dbReference type="Pfam" id="PF13460"/>
    </source>
</evidence>
<dbReference type="PANTHER" id="PTHR15020">
    <property type="entry name" value="FLAVIN REDUCTASE-RELATED"/>
    <property type="match status" value="1"/>
</dbReference>
<accession>A0A7W6GKM1</accession>
<dbReference type="EMBL" id="JACIEE010000007">
    <property type="protein sequence ID" value="MBB3978452.1"/>
    <property type="molecule type" value="Genomic_DNA"/>
</dbReference>
<sequence length="153" mass="16109">MPETRPLLIFGASRGVGLELARLECAQGRHVVAPVRRQSDVTALADTGAVVQRCDALSKADVTNVMTRLSGDFDIVSTLGGQARDGRLADDEGNINVIGAAVATGRVRRFLLVTSIGCGEMAPFRSARAIAAFGAAVDAKTRAEERLKSTDLN</sequence>
<dbReference type="Pfam" id="PF13460">
    <property type="entry name" value="NAD_binding_10"/>
    <property type="match status" value="1"/>
</dbReference>
<dbReference type="InterPro" id="IPR036291">
    <property type="entry name" value="NAD(P)-bd_dom_sf"/>
</dbReference>
<dbReference type="AlphaFoldDB" id="A0A7W6GKM1"/>
<dbReference type="InterPro" id="IPR016040">
    <property type="entry name" value="NAD(P)-bd_dom"/>
</dbReference>
<name>A0A7W6GKM1_9HYPH</name>
<organism evidence="2 3">
    <name type="scientific">Mycoplana azooxidifex</name>
    <dbReference type="NCBI Taxonomy" id="1636188"/>
    <lineage>
        <taxon>Bacteria</taxon>
        <taxon>Pseudomonadati</taxon>
        <taxon>Pseudomonadota</taxon>
        <taxon>Alphaproteobacteria</taxon>
        <taxon>Hyphomicrobiales</taxon>
        <taxon>Rhizobiaceae</taxon>
        <taxon>Mycoplana</taxon>
    </lineage>
</organism>
<dbReference type="PANTHER" id="PTHR15020:SF50">
    <property type="entry name" value="UPF0659 PROTEIN YMR090W"/>
    <property type="match status" value="1"/>
</dbReference>
<comment type="caution">
    <text evidence="2">The sequence shown here is derived from an EMBL/GenBank/DDBJ whole genome shotgun (WGS) entry which is preliminary data.</text>
</comment>
<evidence type="ECO:0000313" key="2">
    <source>
        <dbReference type="EMBL" id="MBB3978452.1"/>
    </source>
</evidence>
<dbReference type="Gene3D" id="3.40.50.720">
    <property type="entry name" value="NAD(P)-binding Rossmann-like Domain"/>
    <property type="match status" value="1"/>
</dbReference>
<evidence type="ECO:0000313" key="3">
    <source>
        <dbReference type="Proteomes" id="UP000574761"/>
    </source>
</evidence>
<feature type="domain" description="NAD(P)-binding" evidence="1">
    <location>
        <begin position="11"/>
        <end position="153"/>
    </location>
</feature>
<keyword evidence="3" id="KW-1185">Reference proteome</keyword>